<name>I2NF01_9PAST</name>
<reference evidence="1 2" key="1">
    <citation type="submission" date="2012-04" db="EMBL/GenBank/DDBJ databases">
        <authorList>
            <person name="Harkins D.M."/>
            <person name="Madupu R."/>
            <person name="Durkin A.S."/>
            <person name="Torralba M."/>
            <person name="Methe B."/>
            <person name="Sutton G.G."/>
            <person name="Nelson K.E."/>
        </authorList>
    </citation>
    <scope>NUCLEOTIDE SEQUENCE [LARGE SCALE GENOMIC DNA]</scope>
    <source>
        <strain evidence="1 2">HK411</strain>
    </source>
</reference>
<protein>
    <submittedName>
        <fullName evidence="1">Uncharacterized protein</fullName>
    </submittedName>
</protein>
<dbReference type="Proteomes" id="UP000003345">
    <property type="component" value="Unassembled WGS sequence"/>
</dbReference>
<accession>I2NF01</accession>
<comment type="caution">
    <text evidence="1">The sequence shown here is derived from an EMBL/GenBank/DDBJ whole genome shotgun (WGS) entry which is preliminary data.</text>
</comment>
<evidence type="ECO:0000313" key="2">
    <source>
        <dbReference type="Proteomes" id="UP000003345"/>
    </source>
</evidence>
<proteinExistence type="predicted"/>
<organism evidence="1 2">
    <name type="scientific">Haemophilus paraphrohaemolyticus HK411</name>
    <dbReference type="NCBI Taxonomy" id="1095743"/>
    <lineage>
        <taxon>Bacteria</taxon>
        <taxon>Pseudomonadati</taxon>
        <taxon>Pseudomonadota</taxon>
        <taxon>Gammaproteobacteria</taxon>
        <taxon>Pasteurellales</taxon>
        <taxon>Pasteurellaceae</taxon>
        <taxon>Haemophilus</taxon>
    </lineage>
</organism>
<dbReference type="AlphaFoldDB" id="I2NF01"/>
<sequence length="37" mass="4076">MFVFGGQCPPYEILSIVSGRFLQNVCEISPLVDAPTF</sequence>
<evidence type="ECO:0000313" key="1">
    <source>
        <dbReference type="EMBL" id="EIG24412.1"/>
    </source>
</evidence>
<gene>
    <name evidence="1" type="ORF">HMPREF1054_0525</name>
</gene>
<dbReference type="EMBL" id="AJMU01000067">
    <property type="protein sequence ID" value="EIG24412.1"/>
    <property type="molecule type" value="Genomic_DNA"/>
</dbReference>
<dbReference type="PATRIC" id="fig|1095743.3.peg.1532"/>